<accession>A0A0F8ZV69</accession>
<organism evidence="2">
    <name type="scientific">marine sediment metagenome</name>
    <dbReference type="NCBI Taxonomy" id="412755"/>
    <lineage>
        <taxon>unclassified sequences</taxon>
        <taxon>metagenomes</taxon>
        <taxon>ecological metagenomes</taxon>
    </lineage>
</organism>
<keyword evidence="1" id="KW-0812">Transmembrane</keyword>
<gene>
    <name evidence="2" type="ORF">LCGC14_2649530</name>
</gene>
<name>A0A0F8ZV69_9ZZZZ</name>
<proteinExistence type="predicted"/>
<protein>
    <submittedName>
        <fullName evidence="2">Uncharacterized protein</fullName>
    </submittedName>
</protein>
<sequence>MMFFIGGVLLGWGLYTAPFMKGTKSNVVAVLSPFVAAIGLLLIILATGVFD</sequence>
<reference evidence="2" key="1">
    <citation type="journal article" date="2015" name="Nature">
        <title>Complex archaea that bridge the gap between prokaryotes and eukaryotes.</title>
        <authorList>
            <person name="Spang A."/>
            <person name="Saw J.H."/>
            <person name="Jorgensen S.L."/>
            <person name="Zaremba-Niedzwiedzka K."/>
            <person name="Martijn J."/>
            <person name="Lind A.E."/>
            <person name="van Eijk R."/>
            <person name="Schleper C."/>
            <person name="Guy L."/>
            <person name="Ettema T.J."/>
        </authorList>
    </citation>
    <scope>NUCLEOTIDE SEQUENCE</scope>
</reference>
<dbReference type="AlphaFoldDB" id="A0A0F8ZV69"/>
<keyword evidence="1" id="KW-0472">Membrane</keyword>
<dbReference type="EMBL" id="LAZR01045907">
    <property type="protein sequence ID" value="KKK97757.1"/>
    <property type="molecule type" value="Genomic_DNA"/>
</dbReference>
<keyword evidence="1" id="KW-1133">Transmembrane helix</keyword>
<comment type="caution">
    <text evidence="2">The sequence shown here is derived from an EMBL/GenBank/DDBJ whole genome shotgun (WGS) entry which is preliminary data.</text>
</comment>
<evidence type="ECO:0000313" key="2">
    <source>
        <dbReference type="EMBL" id="KKK97757.1"/>
    </source>
</evidence>
<feature type="transmembrane region" description="Helical" evidence="1">
    <location>
        <begin position="26"/>
        <end position="50"/>
    </location>
</feature>
<evidence type="ECO:0000256" key="1">
    <source>
        <dbReference type="SAM" id="Phobius"/>
    </source>
</evidence>